<dbReference type="EMBL" id="CP024201">
    <property type="protein sequence ID" value="ATQ43124.1"/>
    <property type="molecule type" value="Genomic_DNA"/>
</dbReference>
<dbReference type="KEGG" id="cmb:CSW64_12215"/>
<accession>A0A2D2AYQ7</accession>
<feature type="region of interest" description="Disordered" evidence="2">
    <location>
        <begin position="398"/>
        <end position="426"/>
    </location>
</feature>
<evidence type="ECO:0000313" key="3">
    <source>
        <dbReference type="EMBL" id="ATQ43124.1"/>
    </source>
</evidence>
<sequence>MVPGIDPISSMLGGAAIGISSSIAGRLAQRYLPTKLEVSQAAWYDAQRARMDTDLDLYRDRMRLAEEQFQTQIAEARERLIEDHRNRKEQIAYAEQLRRWDLPFRPENFLLRSSKRGVQSLNIIALHADFRPSQLRLAGDTTAIDGLLDGTRQASDRLLQLYGGPVEGHQVVFYRDRQVRDDLDMQSLVTDLSGLLSTEPTLVIALGPEAQDSYKVTLAHWGLLASTEPNPVVAAPFSVSLAHHGAGARLDVRDTMMRVTAALAIASADAYFALRVPHELPQPRLTDLMGHLLPDEVTWSWGPLTASYADAVQKLRGQNPGLAAELAAGAALGALEAGNPTYAGELLDLALGVYPWPGPVNATDGARYEHLVRIELPRRAQSNLRIALERLRSFTPPTNIRSAADDLNTSASRLGPRGQRNNGGIR</sequence>
<evidence type="ECO:0000256" key="2">
    <source>
        <dbReference type="SAM" id="MobiDB-lite"/>
    </source>
</evidence>
<evidence type="ECO:0000256" key="1">
    <source>
        <dbReference type="SAM" id="Coils"/>
    </source>
</evidence>
<keyword evidence="1" id="KW-0175">Coiled coil</keyword>
<proteinExistence type="predicted"/>
<organism evidence="3 4">
    <name type="scientific">Caulobacter mirabilis</name>
    <dbReference type="NCBI Taxonomy" id="69666"/>
    <lineage>
        <taxon>Bacteria</taxon>
        <taxon>Pseudomonadati</taxon>
        <taxon>Pseudomonadota</taxon>
        <taxon>Alphaproteobacteria</taxon>
        <taxon>Caulobacterales</taxon>
        <taxon>Caulobacteraceae</taxon>
        <taxon>Caulobacter</taxon>
    </lineage>
</organism>
<name>A0A2D2AYQ7_9CAUL</name>
<feature type="compositionally biased region" description="Polar residues" evidence="2">
    <location>
        <begin position="398"/>
        <end position="412"/>
    </location>
</feature>
<dbReference type="AlphaFoldDB" id="A0A2D2AYQ7"/>
<protein>
    <submittedName>
        <fullName evidence="3">Uncharacterized protein</fullName>
    </submittedName>
</protein>
<feature type="coiled-coil region" evidence="1">
    <location>
        <begin position="48"/>
        <end position="79"/>
    </location>
</feature>
<gene>
    <name evidence="3" type="ORF">CSW64_12215</name>
</gene>
<evidence type="ECO:0000313" key="4">
    <source>
        <dbReference type="Proteomes" id="UP000228945"/>
    </source>
</evidence>
<reference evidence="3 4" key="1">
    <citation type="submission" date="2017-10" db="EMBL/GenBank/DDBJ databases">
        <title>Genome sequence of Caulobacter mirabilis FWC38.</title>
        <authorList>
            <person name="Fiebig A."/>
            <person name="Crosson S."/>
        </authorList>
    </citation>
    <scope>NUCLEOTIDE SEQUENCE [LARGE SCALE GENOMIC DNA]</scope>
    <source>
        <strain evidence="3 4">FWC 38</strain>
    </source>
</reference>
<keyword evidence="4" id="KW-1185">Reference proteome</keyword>
<dbReference type="Proteomes" id="UP000228945">
    <property type="component" value="Chromosome"/>
</dbReference>